<dbReference type="Proteomes" id="UP000053201">
    <property type="component" value="Unassembled WGS sequence"/>
</dbReference>
<dbReference type="PANTHER" id="PTHR47981">
    <property type="entry name" value="RAB FAMILY"/>
    <property type="match status" value="1"/>
</dbReference>
<dbReference type="GO" id="GO:0000329">
    <property type="term" value="C:fungal-type vacuole membrane"/>
    <property type="evidence" value="ECO:0007669"/>
    <property type="project" value="TreeGrafter"/>
</dbReference>
<dbReference type="PROSITE" id="PS51419">
    <property type="entry name" value="RAB"/>
    <property type="match status" value="1"/>
</dbReference>
<comment type="similarity">
    <text evidence="1">Belongs to the small GTPase superfamily. Rab family.</text>
</comment>
<dbReference type="SMART" id="SM00175">
    <property type="entry name" value="RAB"/>
    <property type="match status" value="1"/>
</dbReference>
<organism evidence="6 7">
    <name type="scientific">Spizellomyces punctatus (strain DAOM BR117)</name>
    <dbReference type="NCBI Taxonomy" id="645134"/>
    <lineage>
        <taxon>Eukaryota</taxon>
        <taxon>Fungi</taxon>
        <taxon>Fungi incertae sedis</taxon>
        <taxon>Chytridiomycota</taxon>
        <taxon>Chytridiomycota incertae sedis</taxon>
        <taxon>Chytridiomycetes</taxon>
        <taxon>Spizellomycetales</taxon>
        <taxon>Spizellomycetaceae</taxon>
        <taxon>Spizellomyces</taxon>
    </lineage>
</organism>
<dbReference type="InParanoid" id="A0A0L0HK22"/>
<feature type="compositionally biased region" description="Low complexity" evidence="5">
    <location>
        <begin position="205"/>
        <end position="221"/>
    </location>
</feature>
<dbReference type="NCBIfam" id="TIGR00231">
    <property type="entry name" value="small_GTP"/>
    <property type="match status" value="1"/>
</dbReference>
<dbReference type="FunFam" id="3.40.50.300:FF:001447">
    <property type="entry name" value="Ras-related protein Rab-1B"/>
    <property type="match status" value="1"/>
</dbReference>
<feature type="region of interest" description="Disordered" evidence="5">
    <location>
        <begin position="268"/>
        <end position="308"/>
    </location>
</feature>
<protein>
    <submittedName>
        <fullName evidence="6">Small GTP-binding protein domain</fullName>
    </submittedName>
</protein>
<dbReference type="AlphaFoldDB" id="A0A0L0HK22"/>
<evidence type="ECO:0000256" key="3">
    <source>
        <dbReference type="ARBA" id="ARBA00023134"/>
    </source>
</evidence>
<dbReference type="SMART" id="SM00174">
    <property type="entry name" value="RHO"/>
    <property type="match status" value="1"/>
</dbReference>
<evidence type="ECO:0000313" key="6">
    <source>
        <dbReference type="EMBL" id="KND01169.1"/>
    </source>
</evidence>
<evidence type="ECO:0000313" key="7">
    <source>
        <dbReference type="Proteomes" id="UP000053201"/>
    </source>
</evidence>
<dbReference type="SMART" id="SM00176">
    <property type="entry name" value="RAN"/>
    <property type="match status" value="1"/>
</dbReference>
<reference evidence="6 7" key="1">
    <citation type="submission" date="2009-08" db="EMBL/GenBank/DDBJ databases">
        <title>The Genome Sequence of Spizellomyces punctatus strain DAOM BR117.</title>
        <authorList>
            <consortium name="The Broad Institute Genome Sequencing Platform"/>
            <person name="Russ C."/>
            <person name="Cuomo C."/>
            <person name="Shea T."/>
            <person name="Young S.K."/>
            <person name="Zeng Q."/>
            <person name="Koehrsen M."/>
            <person name="Haas B."/>
            <person name="Borodovsky M."/>
            <person name="Guigo R."/>
            <person name="Alvarado L."/>
            <person name="Berlin A."/>
            <person name="Bochicchio J."/>
            <person name="Borenstein D."/>
            <person name="Chapman S."/>
            <person name="Chen Z."/>
            <person name="Engels R."/>
            <person name="Freedman E."/>
            <person name="Gellesch M."/>
            <person name="Goldberg J."/>
            <person name="Griggs A."/>
            <person name="Gujja S."/>
            <person name="Heiman D."/>
            <person name="Hepburn T."/>
            <person name="Howarth C."/>
            <person name="Jen D."/>
            <person name="Larson L."/>
            <person name="Lewis B."/>
            <person name="Mehta T."/>
            <person name="Park D."/>
            <person name="Pearson M."/>
            <person name="Roberts A."/>
            <person name="Saif S."/>
            <person name="Shenoy N."/>
            <person name="Sisk P."/>
            <person name="Stolte C."/>
            <person name="Sykes S."/>
            <person name="Thomson T."/>
            <person name="Walk T."/>
            <person name="White J."/>
            <person name="Yandava C."/>
            <person name="Burger G."/>
            <person name="Gray M.W."/>
            <person name="Holland P.W.H."/>
            <person name="King N."/>
            <person name="Lang F.B.F."/>
            <person name="Roger A.J."/>
            <person name="Ruiz-Trillo I."/>
            <person name="Lander E."/>
            <person name="Nusbaum C."/>
        </authorList>
    </citation>
    <scope>NUCLEOTIDE SEQUENCE [LARGE SCALE GENOMIC DNA]</scope>
    <source>
        <strain evidence="6 7">DAOM BR117</strain>
    </source>
</reference>
<dbReference type="InterPro" id="IPR001806">
    <property type="entry name" value="Small_GTPase"/>
</dbReference>
<evidence type="ECO:0000256" key="1">
    <source>
        <dbReference type="ARBA" id="ARBA00006270"/>
    </source>
</evidence>
<dbReference type="EMBL" id="KQ257455">
    <property type="protein sequence ID" value="KND01169.1"/>
    <property type="molecule type" value="Genomic_DNA"/>
</dbReference>
<keyword evidence="2" id="KW-0547">Nucleotide-binding</keyword>
<dbReference type="GO" id="GO:0003924">
    <property type="term" value="F:GTPase activity"/>
    <property type="evidence" value="ECO:0007669"/>
    <property type="project" value="InterPro"/>
</dbReference>
<feature type="compositionally biased region" description="Acidic residues" evidence="5">
    <location>
        <begin position="294"/>
        <end position="304"/>
    </location>
</feature>
<gene>
    <name evidence="6" type="ORF">SPPG_04259</name>
</gene>
<feature type="region of interest" description="Disordered" evidence="5">
    <location>
        <begin position="181"/>
        <end position="248"/>
    </location>
</feature>
<dbReference type="SUPFAM" id="SSF52540">
    <property type="entry name" value="P-loop containing nucleoside triphosphate hydrolases"/>
    <property type="match status" value="1"/>
</dbReference>
<dbReference type="OrthoDB" id="9989112at2759"/>
<dbReference type="eggNOG" id="KOG0394">
    <property type="taxonomic scope" value="Eukaryota"/>
</dbReference>
<dbReference type="InterPro" id="IPR027417">
    <property type="entry name" value="P-loop_NTPase"/>
</dbReference>
<dbReference type="InterPro" id="IPR005225">
    <property type="entry name" value="Small_GTP-bd"/>
</dbReference>
<keyword evidence="3" id="KW-0342">GTP-binding</keyword>
<sequence length="405" mass="44326">MPKDILKVVLLGDGGVGKTSLRYQFIHKRFTLAYKATIGADFITKEVETEDGRKVAMQIWDTAGQERFQSLGIAFYRGADACVLVYDVTKPETSTNLLKWLTEFIQQADIRDPENFPFVLVGNKIDNQRDRAITKRQGQELAIRLKRICKDAAVDRWRDTPQGGLTYERYGLTRRRSTLLSGSATSAGESVIPGPRGRMFGVSRTPSSDAPSSPMSASPTSPTLPHPDGPSAPKLPWAGSSTRLKDPHWRDSITSRYSLYETASEFSEEDFGKTSVSSDEGEWESSQAASVDEGSSESEQESDSVEALSKSANTLLLQPVSASKVSSPPLQPKLSTDGLPLFEVSAKIGTRIDEIFAYIAENVRTPKYAFDILAGDEEDWDSVGSRKAKVSVMATPRSSVSSCAC</sequence>
<evidence type="ECO:0000256" key="5">
    <source>
        <dbReference type="SAM" id="MobiDB-lite"/>
    </source>
</evidence>
<proteinExistence type="inferred from homology"/>
<dbReference type="GO" id="GO:0005525">
    <property type="term" value="F:GTP binding"/>
    <property type="evidence" value="ECO:0007669"/>
    <property type="project" value="UniProtKB-KW"/>
</dbReference>
<dbReference type="Pfam" id="PF00071">
    <property type="entry name" value="Ras"/>
    <property type="match status" value="1"/>
</dbReference>
<dbReference type="PROSITE" id="PS51421">
    <property type="entry name" value="RAS"/>
    <property type="match status" value="1"/>
</dbReference>
<dbReference type="GO" id="GO:0032889">
    <property type="term" value="P:regulation of vacuole fusion, non-autophagic"/>
    <property type="evidence" value="ECO:0007669"/>
    <property type="project" value="TreeGrafter"/>
</dbReference>
<keyword evidence="4" id="KW-0636">Prenylation</keyword>
<keyword evidence="7" id="KW-1185">Reference proteome</keyword>
<accession>A0A0L0HK22</accession>
<dbReference type="SMART" id="SM00173">
    <property type="entry name" value="RAS"/>
    <property type="match status" value="1"/>
</dbReference>
<feature type="compositionally biased region" description="Polar residues" evidence="5">
    <location>
        <begin position="274"/>
        <end position="289"/>
    </location>
</feature>
<dbReference type="PRINTS" id="PR00449">
    <property type="entry name" value="RASTRNSFRMNG"/>
</dbReference>
<dbReference type="VEuPathDB" id="FungiDB:SPPG_04259"/>
<dbReference type="Gene3D" id="3.40.50.300">
    <property type="entry name" value="P-loop containing nucleotide triphosphate hydrolases"/>
    <property type="match status" value="1"/>
</dbReference>
<dbReference type="PANTHER" id="PTHR47981:SF20">
    <property type="entry name" value="RAS-RELATED PROTEIN RAB-7A"/>
    <property type="match status" value="1"/>
</dbReference>
<evidence type="ECO:0000256" key="2">
    <source>
        <dbReference type="ARBA" id="ARBA00022741"/>
    </source>
</evidence>
<evidence type="ECO:0000256" key="4">
    <source>
        <dbReference type="ARBA" id="ARBA00023289"/>
    </source>
</evidence>
<dbReference type="GeneID" id="27687718"/>
<dbReference type="GO" id="GO:0005770">
    <property type="term" value="C:late endosome"/>
    <property type="evidence" value="ECO:0007669"/>
    <property type="project" value="TreeGrafter"/>
</dbReference>
<name>A0A0L0HK22_SPIPD</name>
<keyword evidence="4" id="KW-0449">Lipoprotein</keyword>
<dbReference type="RefSeq" id="XP_016609208.1">
    <property type="nucleotide sequence ID" value="XM_016752502.1"/>
</dbReference>
<dbReference type="STRING" id="645134.A0A0L0HK22"/>